<protein>
    <recommendedName>
        <fullName evidence="1">DUF5753 domain-containing protein</fullName>
    </recommendedName>
</protein>
<name>A0ABN2W8W4_9ACTN</name>
<sequence length="248" mass="27602">MTQVALGREISYSNVYISNVEGAKQAPSLKFVELADSALQANGTLLLLYWSWRTGSLLPGFPEYLRREREAIGVRIFDIDLVSGMLQEPSYSAAYESAAVRRGDSTQEQADERLALLAQRQLKMSNGAPVHAVLDEAALRRPIGGPLVMVRQLRHLEALSEMPNVVLQISPYGLAEDRPLSHPVTILTLPNRALVGYTETLQRGYLEQDADTVSKWVGRYDRLQVDALGQRASLTLICAVRKEMERHA</sequence>
<gene>
    <name evidence="2" type="ORF">GCM10009759_07190</name>
</gene>
<evidence type="ECO:0000313" key="2">
    <source>
        <dbReference type="EMBL" id="GAA2086456.1"/>
    </source>
</evidence>
<reference evidence="2 3" key="1">
    <citation type="journal article" date="2019" name="Int. J. Syst. Evol. Microbiol.">
        <title>The Global Catalogue of Microorganisms (GCM) 10K type strain sequencing project: providing services to taxonomists for standard genome sequencing and annotation.</title>
        <authorList>
            <consortium name="The Broad Institute Genomics Platform"/>
            <consortium name="The Broad Institute Genome Sequencing Center for Infectious Disease"/>
            <person name="Wu L."/>
            <person name="Ma J."/>
        </authorList>
    </citation>
    <scope>NUCLEOTIDE SEQUENCE [LARGE SCALE GENOMIC DNA]</scope>
    <source>
        <strain evidence="2 3">JCM 14559</strain>
    </source>
</reference>
<dbReference type="Proteomes" id="UP001500897">
    <property type="component" value="Unassembled WGS sequence"/>
</dbReference>
<comment type="caution">
    <text evidence="2">The sequence shown here is derived from an EMBL/GenBank/DDBJ whole genome shotgun (WGS) entry which is preliminary data.</text>
</comment>
<dbReference type="EMBL" id="BAAANS010000003">
    <property type="protein sequence ID" value="GAA2086456.1"/>
    <property type="molecule type" value="Genomic_DNA"/>
</dbReference>
<organism evidence="2 3">
    <name type="scientific">Kitasatospora saccharophila</name>
    <dbReference type="NCBI Taxonomy" id="407973"/>
    <lineage>
        <taxon>Bacteria</taxon>
        <taxon>Bacillati</taxon>
        <taxon>Actinomycetota</taxon>
        <taxon>Actinomycetes</taxon>
        <taxon>Kitasatosporales</taxon>
        <taxon>Streptomycetaceae</taxon>
        <taxon>Kitasatospora</taxon>
    </lineage>
</organism>
<dbReference type="Pfam" id="PF19054">
    <property type="entry name" value="DUF5753"/>
    <property type="match status" value="1"/>
</dbReference>
<proteinExistence type="predicted"/>
<feature type="domain" description="DUF5753" evidence="1">
    <location>
        <begin position="62"/>
        <end position="237"/>
    </location>
</feature>
<keyword evidence="3" id="KW-1185">Reference proteome</keyword>
<accession>A0ABN2W8W4</accession>
<evidence type="ECO:0000313" key="3">
    <source>
        <dbReference type="Proteomes" id="UP001500897"/>
    </source>
</evidence>
<dbReference type="InterPro" id="IPR043917">
    <property type="entry name" value="DUF5753"/>
</dbReference>
<evidence type="ECO:0000259" key="1">
    <source>
        <dbReference type="Pfam" id="PF19054"/>
    </source>
</evidence>